<proteinExistence type="predicted"/>
<protein>
    <recommendedName>
        <fullName evidence="5">Serine-rich protein</fullName>
    </recommendedName>
</protein>
<feature type="compositionally biased region" description="Polar residues" evidence="1">
    <location>
        <begin position="393"/>
        <end position="404"/>
    </location>
</feature>
<evidence type="ECO:0000256" key="1">
    <source>
        <dbReference type="SAM" id="MobiDB-lite"/>
    </source>
</evidence>
<feature type="compositionally biased region" description="Polar residues" evidence="1">
    <location>
        <begin position="141"/>
        <end position="169"/>
    </location>
</feature>
<feature type="compositionally biased region" description="Polar residues" evidence="1">
    <location>
        <begin position="498"/>
        <end position="512"/>
    </location>
</feature>
<sequence length="740" mass="80384">MSLDLTSHRRTSSRQTSLSSPLDQAPKFSPPTSTSRNASPVRKPLHDRSNSQTNRHSGPTIRIVEDPGTDIYSKYPVPSEPSHILSPPRHAPGYGFERPGSRVSSGSQVANTIAKFEASRNPVLQPPPPLQLARKKKFRHSVSTSTSEADTLVNSSFTPSSLRFSQGSTPPSSPPPEITDFEKGLEVLQEEAPHPAQRPTIRAVPPSSSGGESLESRTRALTPKASAASFASTDPTALPAPISNAGNSTSVDRSLPTSHKHQSSIGSEKGWTSYPSNPDNRQPVLKAQSSVASFAFSDISTTSIEPTHHNIPSSQPSPTLHEASTATFASGIRINYPIVRAPSASSLRAESQNIPNFASRMQDRSLVHQWSSQLSTIPSVSERDSRSIARGSRSITRSQSQDSYNGHVAGPSNNNGRSNYPRRRGQTVGSAQSSSDNVSSEGHTEFSAVPLPLFSPVSRPSYDEKDHHGEHLDTISPLPSSVPLRMKNSGYLRRHNSDSGSNTESRPSSAQSDISTFFHNSIPAWARVYYQRGERISMGAPGSESTDSLRLGTSHSGRTNTPSEGNFPLSIYRPRNRPRNRTSQPDTISLADDIQSIDGGVYALGPNMHPLSGYSTPHLRTDRRGGTRYSAWKAPSLDSDLNTTLFGRQNRQILLFCIGFVFPLAWMIASFLPLPIDPNLVEAQSQTDLEQQFARNIAAADDKAFQKATWWRNLNRIMSGIGTLLIGVIIALAILVSRMS</sequence>
<feature type="compositionally biased region" description="Polar residues" evidence="1">
    <location>
        <begin position="102"/>
        <end position="111"/>
    </location>
</feature>
<feature type="compositionally biased region" description="Low complexity" evidence="1">
    <location>
        <begin position="13"/>
        <end position="22"/>
    </location>
</feature>
<comment type="caution">
    <text evidence="3">The sequence shown here is derived from an EMBL/GenBank/DDBJ whole genome shotgun (WGS) entry which is preliminary data.</text>
</comment>
<keyword evidence="2" id="KW-0812">Transmembrane</keyword>
<evidence type="ECO:0000313" key="4">
    <source>
        <dbReference type="Proteomes" id="UP000799777"/>
    </source>
</evidence>
<feature type="region of interest" description="Disordered" evidence="1">
    <location>
        <begin position="538"/>
        <end position="589"/>
    </location>
</feature>
<accession>A0A9P4HEI3</accession>
<evidence type="ECO:0008006" key="5">
    <source>
        <dbReference type="Google" id="ProtNLM"/>
    </source>
</evidence>
<keyword evidence="4" id="KW-1185">Reference proteome</keyword>
<feature type="compositionally biased region" description="Polar residues" evidence="1">
    <location>
        <begin position="543"/>
        <end position="564"/>
    </location>
</feature>
<organism evidence="3 4">
    <name type="scientific">Setomelanomma holmii</name>
    <dbReference type="NCBI Taxonomy" id="210430"/>
    <lineage>
        <taxon>Eukaryota</taxon>
        <taxon>Fungi</taxon>
        <taxon>Dikarya</taxon>
        <taxon>Ascomycota</taxon>
        <taxon>Pezizomycotina</taxon>
        <taxon>Dothideomycetes</taxon>
        <taxon>Pleosporomycetidae</taxon>
        <taxon>Pleosporales</taxon>
        <taxon>Pleosporineae</taxon>
        <taxon>Phaeosphaeriaceae</taxon>
        <taxon>Setomelanomma</taxon>
    </lineage>
</organism>
<evidence type="ECO:0000313" key="3">
    <source>
        <dbReference type="EMBL" id="KAF2031596.1"/>
    </source>
</evidence>
<feature type="compositionally biased region" description="Basic and acidic residues" evidence="1">
    <location>
        <begin position="461"/>
        <end position="473"/>
    </location>
</feature>
<feature type="compositionally biased region" description="Polar residues" evidence="1">
    <location>
        <begin position="244"/>
        <end position="257"/>
    </location>
</feature>
<gene>
    <name evidence="3" type="ORF">EK21DRAFT_62698</name>
</gene>
<name>A0A9P4HEI3_9PLEO</name>
<dbReference type="OrthoDB" id="4153178at2759"/>
<dbReference type="AlphaFoldDB" id="A0A9P4HEI3"/>
<keyword evidence="2" id="KW-0472">Membrane</keyword>
<dbReference type="EMBL" id="ML978179">
    <property type="protein sequence ID" value="KAF2031596.1"/>
    <property type="molecule type" value="Genomic_DNA"/>
</dbReference>
<feature type="transmembrane region" description="Helical" evidence="2">
    <location>
        <begin position="653"/>
        <end position="672"/>
    </location>
</feature>
<evidence type="ECO:0000256" key="2">
    <source>
        <dbReference type="SAM" id="Phobius"/>
    </source>
</evidence>
<feature type="compositionally biased region" description="Polar residues" evidence="1">
    <location>
        <begin position="427"/>
        <end position="441"/>
    </location>
</feature>
<dbReference type="Proteomes" id="UP000799777">
    <property type="component" value="Unassembled WGS sequence"/>
</dbReference>
<feature type="region of interest" description="Disordered" evidence="1">
    <location>
        <begin position="1"/>
        <end position="283"/>
    </location>
</feature>
<feature type="transmembrane region" description="Helical" evidence="2">
    <location>
        <begin position="717"/>
        <end position="736"/>
    </location>
</feature>
<keyword evidence="2" id="KW-1133">Transmembrane helix</keyword>
<reference evidence="3" key="1">
    <citation type="journal article" date="2020" name="Stud. Mycol.">
        <title>101 Dothideomycetes genomes: a test case for predicting lifestyles and emergence of pathogens.</title>
        <authorList>
            <person name="Haridas S."/>
            <person name="Albert R."/>
            <person name="Binder M."/>
            <person name="Bloem J."/>
            <person name="Labutti K."/>
            <person name="Salamov A."/>
            <person name="Andreopoulos B."/>
            <person name="Baker S."/>
            <person name="Barry K."/>
            <person name="Bills G."/>
            <person name="Bluhm B."/>
            <person name="Cannon C."/>
            <person name="Castanera R."/>
            <person name="Culley D."/>
            <person name="Daum C."/>
            <person name="Ezra D."/>
            <person name="Gonzalez J."/>
            <person name="Henrissat B."/>
            <person name="Kuo A."/>
            <person name="Liang C."/>
            <person name="Lipzen A."/>
            <person name="Lutzoni F."/>
            <person name="Magnuson J."/>
            <person name="Mondo S."/>
            <person name="Nolan M."/>
            <person name="Ohm R."/>
            <person name="Pangilinan J."/>
            <person name="Park H.-J."/>
            <person name="Ramirez L."/>
            <person name="Alfaro M."/>
            <person name="Sun H."/>
            <person name="Tritt A."/>
            <person name="Yoshinaga Y."/>
            <person name="Zwiers L.-H."/>
            <person name="Turgeon B."/>
            <person name="Goodwin S."/>
            <person name="Spatafora J."/>
            <person name="Crous P."/>
            <person name="Grigoriev I."/>
        </authorList>
    </citation>
    <scope>NUCLEOTIDE SEQUENCE</scope>
    <source>
        <strain evidence="3">CBS 110217</strain>
    </source>
</reference>
<feature type="region of interest" description="Disordered" evidence="1">
    <location>
        <begin position="378"/>
        <end position="512"/>
    </location>
</feature>
<feature type="region of interest" description="Disordered" evidence="1">
    <location>
        <begin position="303"/>
        <end position="322"/>
    </location>
</feature>